<dbReference type="EMBL" id="GGEC01088646">
    <property type="protein sequence ID" value="MBX69130.1"/>
    <property type="molecule type" value="Transcribed_RNA"/>
</dbReference>
<name>A0A2P2QQ50_RHIMU</name>
<evidence type="ECO:0000256" key="1">
    <source>
        <dbReference type="SAM" id="MobiDB-lite"/>
    </source>
</evidence>
<protein>
    <submittedName>
        <fullName evidence="2">Uncharacterized protein</fullName>
    </submittedName>
</protein>
<dbReference type="AlphaFoldDB" id="A0A2P2QQ50"/>
<proteinExistence type="predicted"/>
<accession>A0A2P2QQ50</accession>
<feature type="region of interest" description="Disordered" evidence="1">
    <location>
        <begin position="1"/>
        <end position="23"/>
    </location>
</feature>
<reference evidence="2" key="1">
    <citation type="submission" date="2018-02" db="EMBL/GenBank/DDBJ databases">
        <title>Rhizophora mucronata_Transcriptome.</title>
        <authorList>
            <person name="Meera S.P."/>
            <person name="Sreeshan A."/>
            <person name="Augustine A."/>
        </authorList>
    </citation>
    <scope>NUCLEOTIDE SEQUENCE</scope>
    <source>
        <tissue evidence="2">Leaf</tissue>
    </source>
</reference>
<evidence type="ECO:0000313" key="2">
    <source>
        <dbReference type="EMBL" id="MBX69130.1"/>
    </source>
</evidence>
<organism evidence="2">
    <name type="scientific">Rhizophora mucronata</name>
    <name type="common">Asiatic mangrove</name>
    <dbReference type="NCBI Taxonomy" id="61149"/>
    <lineage>
        <taxon>Eukaryota</taxon>
        <taxon>Viridiplantae</taxon>
        <taxon>Streptophyta</taxon>
        <taxon>Embryophyta</taxon>
        <taxon>Tracheophyta</taxon>
        <taxon>Spermatophyta</taxon>
        <taxon>Magnoliopsida</taxon>
        <taxon>eudicotyledons</taxon>
        <taxon>Gunneridae</taxon>
        <taxon>Pentapetalae</taxon>
        <taxon>rosids</taxon>
        <taxon>fabids</taxon>
        <taxon>Malpighiales</taxon>
        <taxon>Rhizophoraceae</taxon>
        <taxon>Rhizophora</taxon>
    </lineage>
</organism>
<sequence>MSERQSRLENRTEKNPKQTDKVTNESILMLQHNYLPLNIT</sequence>